<evidence type="ECO:0000313" key="1">
    <source>
        <dbReference type="EMBL" id="KAI3747529.1"/>
    </source>
</evidence>
<accession>A0ACB9DLL6</accession>
<reference evidence="2" key="1">
    <citation type="journal article" date="2022" name="Mol. Ecol. Resour.">
        <title>The genomes of chicory, endive, great burdock and yacon provide insights into Asteraceae palaeo-polyploidization history and plant inulin production.</title>
        <authorList>
            <person name="Fan W."/>
            <person name="Wang S."/>
            <person name="Wang H."/>
            <person name="Wang A."/>
            <person name="Jiang F."/>
            <person name="Liu H."/>
            <person name="Zhao H."/>
            <person name="Xu D."/>
            <person name="Zhang Y."/>
        </authorList>
    </citation>
    <scope>NUCLEOTIDE SEQUENCE [LARGE SCALE GENOMIC DNA]</scope>
    <source>
        <strain evidence="2">cv. Niubang</strain>
    </source>
</reference>
<protein>
    <submittedName>
        <fullName evidence="1">Uncharacterized protein</fullName>
    </submittedName>
</protein>
<proteinExistence type="predicted"/>
<comment type="caution">
    <text evidence="1">The sequence shown here is derived from an EMBL/GenBank/DDBJ whole genome shotgun (WGS) entry which is preliminary data.</text>
</comment>
<dbReference type="EMBL" id="CM042049">
    <property type="protein sequence ID" value="KAI3747529.1"/>
    <property type="molecule type" value="Genomic_DNA"/>
</dbReference>
<sequence>MTEIQAIPNHPTQQFLKNAFCFSSFLLSAFYCSFPPLVPFSVSYINPPHSSLPSLHTNHLTPSMASISNFIIIFLIIIFCCNSISFSTQQNNSLSFSLSYLPLSHPSAASKIIQSSSSNHRLSFKYSMALIVSLPIGTPPQTQQMVLDTGSQLSWIQCHNKTPTTSFDPSLSSSFSILPCNHPICKPRVPDFTLPTTCDQNRLCHYSYFYADGTLAEGNLVREKIAFSRSQSTPPLALGCATASDEAEGILGMNLGRLSFVSQAKISKFSYCTPVRQNNAKVKPTGAFYLGQNPYSKTFKYVDILTFPNSQHSPNFDPFAYTIGMEGIRIGGKRLNIPRSVFRPDAGGSGQTMIDSGTEYTYLVDVAYKKIEEEILRTAGRRLKKGYVYRESLDLCFNGNSMEIGRLIGDMVLEFNKGVQVVIGKERMLDDVGRGISCLGIGRSERLGVPSNIIGNFHQQNQWVEFDVVNRRVGFGGADCSRSV</sequence>
<keyword evidence="2" id="KW-1185">Reference proteome</keyword>
<dbReference type="Proteomes" id="UP001055879">
    <property type="component" value="Linkage Group LG03"/>
</dbReference>
<organism evidence="1 2">
    <name type="scientific">Arctium lappa</name>
    <name type="common">Greater burdock</name>
    <name type="synonym">Lappa major</name>
    <dbReference type="NCBI Taxonomy" id="4217"/>
    <lineage>
        <taxon>Eukaryota</taxon>
        <taxon>Viridiplantae</taxon>
        <taxon>Streptophyta</taxon>
        <taxon>Embryophyta</taxon>
        <taxon>Tracheophyta</taxon>
        <taxon>Spermatophyta</taxon>
        <taxon>Magnoliopsida</taxon>
        <taxon>eudicotyledons</taxon>
        <taxon>Gunneridae</taxon>
        <taxon>Pentapetalae</taxon>
        <taxon>asterids</taxon>
        <taxon>campanulids</taxon>
        <taxon>Asterales</taxon>
        <taxon>Asteraceae</taxon>
        <taxon>Carduoideae</taxon>
        <taxon>Cardueae</taxon>
        <taxon>Arctiinae</taxon>
        <taxon>Arctium</taxon>
    </lineage>
</organism>
<reference evidence="1 2" key="2">
    <citation type="journal article" date="2022" name="Mol. Ecol. Resour.">
        <title>The genomes of chicory, endive, great burdock and yacon provide insights into Asteraceae paleo-polyploidization history and plant inulin production.</title>
        <authorList>
            <person name="Fan W."/>
            <person name="Wang S."/>
            <person name="Wang H."/>
            <person name="Wang A."/>
            <person name="Jiang F."/>
            <person name="Liu H."/>
            <person name="Zhao H."/>
            <person name="Xu D."/>
            <person name="Zhang Y."/>
        </authorList>
    </citation>
    <scope>NUCLEOTIDE SEQUENCE [LARGE SCALE GENOMIC DNA]</scope>
    <source>
        <strain evidence="2">cv. Niubang</strain>
    </source>
</reference>
<evidence type="ECO:0000313" key="2">
    <source>
        <dbReference type="Proteomes" id="UP001055879"/>
    </source>
</evidence>
<name>A0ACB9DLL6_ARCLA</name>
<gene>
    <name evidence="1" type="ORF">L6452_10002</name>
</gene>